<dbReference type="EMBL" id="CABFNQ020000671">
    <property type="protein sequence ID" value="CAH0021818.1"/>
    <property type="molecule type" value="Genomic_DNA"/>
</dbReference>
<protein>
    <submittedName>
        <fullName evidence="3">Uncharacterized protein</fullName>
    </submittedName>
</protein>
<name>A0A9N9YHY3_9HYPO</name>
<gene>
    <name evidence="3" type="ORF">CRHIZ90672A_00018153</name>
</gene>
<keyword evidence="2" id="KW-1133">Transmembrane helix</keyword>
<evidence type="ECO:0000313" key="3">
    <source>
        <dbReference type="EMBL" id="CAH0021818.1"/>
    </source>
</evidence>
<keyword evidence="2" id="KW-0472">Membrane</keyword>
<dbReference type="AlphaFoldDB" id="A0A9N9YHY3"/>
<evidence type="ECO:0000256" key="2">
    <source>
        <dbReference type="SAM" id="Phobius"/>
    </source>
</evidence>
<feature type="transmembrane region" description="Helical" evidence="2">
    <location>
        <begin position="61"/>
        <end position="91"/>
    </location>
</feature>
<feature type="region of interest" description="Disordered" evidence="1">
    <location>
        <begin position="1"/>
        <end position="27"/>
    </location>
</feature>
<proteinExistence type="predicted"/>
<dbReference type="OrthoDB" id="5237451at2759"/>
<organism evidence="3 4">
    <name type="scientific">Clonostachys rhizophaga</name>
    <dbReference type="NCBI Taxonomy" id="160324"/>
    <lineage>
        <taxon>Eukaryota</taxon>
        <taxon>Fungi</taxon>
        <taxon>Dikarya</taxon>
        <taxon>Ascomycota</taxon>
        <taxon>Pezizomycotina</taxon>
        <taxon>Sordariomycetes</taxon>
        <taxon>Hypocreomycetidae</taxon>
        <taxon>Hypocreales</taxon>
        <taxon>Bionectriaceae</taxon>
        <taxon>Clonostachys</taxon>
    </lineage>
</organism>
<sequence length="103" mass="11366">MPSEENDKHQTSCTEKQQKGYSDVTASSVETPDVFTEHRDIAEGANEVEHWNKPLTNVGRLVFAFMSFIIAGMNDGAVGALIPYVGCIMLFTASSEYKIDIFS</sequence>
<dbReference type="Proteomes" id="UP000696573">
    <property type="component" value="Unassembled WGS sequence"/>
</dbReference>
<keyword evidence="2" id="KW-0812">Transmembrane</keyword>
<accession>A0A9N9YHY3</accession>
<evidence type="ECO:0000256" key="1">
    <source>
        <dbReference type="SAM" id="MobiDB-lite"/>
    </source>
</evidence>
<reference evidence="3" key="1">
    <citation type="submission" date="2021-10" db="EMBL/GenBank/DDBJ databases">
        <authorList>
            <person name="Piombo E."/>
        </authorList>
    </citation>
    <scope>NUCLEOTIDE SEQUENCE</scope>
</reference>
<evidence type="ECO:0000313" key="4">
    <source>
        <dbReference type="Proteomes" id="UP000696573"/>
    </source>
</evidence>
<feature type="compositionally biased region" description="Basic and acidic residues" evidence="1">
    <location>
        <begin position="1"/>
        <end position="10"/>
    </location>
</feature>
<comment type="caution">
    <text evidence="3">The sequence shown here is derived from an EMBL/GenBank/DDBJ whole genome shotgun (WGS) entry which is preliminary data.</text>
</comment>
<keyword evidence="4" id="KW-1185">Reference proteome</keyword>